<feature type="transmembrane region" description="Helical" evidence="1">
    <location>
        <begin position="31"/>
        <end position="49"/>
    </location>
</feature>
<dbReference type="EMBL" id="WNKU01000047">
    <property type="protein sequence ID" value="MTV50943.1"/>
    <property type="molecule type" value="Genomic_DNA"/>
</dbReference>
<feature type="transmembrane region" description="Helical" evidence="1">
    <location>
        <begin position="104"/>
        <end position="122"/>
    </location>
</feature>
<evidence type="ECO:0000256" key="1">
    <source>
        <dbReference type="SAM" id="Phobius"/>
    </source>
</evidence>
<feature type="transmembrane region" description="Helical" evidence="1">
    <location>
        <begin position="78"/>
        <end position="98"/>
    </location>
</feature>
<dbReference type="RefSeq" id="WP_155478024.1">
    <property type="nucleotide sequence ID" value="NZ_WNKU01000047.1"/>
</dbReference>
<evidence type="ECO:0000313" key="2">
    <source>
        <dbReference type="EMBL" id="MTV50943.1"/>
    </source>
</evidence>
<sequence length="132" mass="15365">MKRSIFSTMAIILPVYLFLTVLWPGGPGQQYLLMVMIVVLVGSALYQSWPFVRERFWGTNSTTIITPSMDDEKEPTTLTMGMTIRPWIASFFLLLFGWWWDMLLYYGIVAAVNLVIAIYILVQSRRLRRHII</sequence>
<proteinExistence type="predicted"/>
<keyword evidence="1" id="KW-0812">Transmembrane</keyword>
<accession>A0A6I3SPF9</accession>
<reference evidence="2 3" key="1">
    <citation type="submission" date="2019-11" db="EMBL/GenBank/DDBJ databases">
        <title>Whole-genome sequence of a the green, strictly anaerobic photosynthetic bacterium Heliobacillus mobilis DSM 6151.</title>
        <authorList>
            <person name="Kyndt J.A."/>
            <person name="Meyer T.E."/>
        </authorList>
    </citation>
    <scope>NUCLEOTIDE SEQUENCE [LARGE SCALE GENOMIC DNA]</scope>
    <source>
        <strain evidence="2 3">DSM 6151</strain>
    </source>
</reference>
<organism evidence="2 3">
    <name type="scientific">Heliobacterium mobile</name>
    <name type="common">Heliobacillus mobilis</name>
    <dbReference type="NCBI Taxonomy" id="28064"/>
    <lineage>
        <taxon>Bacteria</taxon>
        <taxon>Bacillati</taxon>
        <taxon>Bacillota</taxon>
        <taxon>Clostridia</taxon>
        <taxon>Eubacteriales</taxon>
        <taxon>Heliobacteriaceae</taxon>
        <taxon>Heliobacterium</taxon>
    </lineage>
</organism>
<protein>
    <submittedName>
        <fullName evidence="2">Uncharacterized protein</fullName>
    </submittedName>
</protein>
<keyword evidence="1" id="KW-0472">Membrane</keyword>
<dbReference type="AlphaFoldDB" id="A0A6I3SPF9"/>
<dbReference type="OrthoDB" id="2081972at2"/>
<gene>
    <name evidence="2" type="ORF">GJ688_18670</name>
</gene>
<comment type="caution">
    <text evidence="2">The sequence shown here is derived from an EMBL/GenBank/DDBJ whole genome shotgun (WGS) entry which is preliminary data.</text>
</comment>
<dbReference type="Proteomes" id="UP000430670">
    <property type="component" value="Unassembled WGS sequence"/>
</dbReference>
<keyword evidence="3" id="KW-1185">Reference proteome</keyword>
<feature type="transmembrane region" description="Helical" evidence="1">
    <location>
        <begin position="5"/>
        <end position="25"/>
    </location>
</feature>
<keyword evidence="1" id="KW-1133">Transmembrane helix</keyword>
<evidence type="ECO:0000313" key="3">
    <source>
        <dbReference type="Proteomes" id="UP000430670"/>
    </source>
</evidence>
<name>A0A6I3SPF9_HELMO</name>